<protein>
    <submittedName>
        <fullName evidence="2">Uncharacterized protein</fullName>
    </submittedName>
</protein>
<dbReference type="Proteomes" id="UP000026961">
    <property type="component" value="Chromosome 6"/>
</dbReference>
<accession>A0A0E0ABW4</accession>
<dbReference type="EnsemblPlants" id="OGLUM06G22180.1">
    <property type="protein sequence ID" value="OGLUM06G22180.1"/>
    <property type="gene ID" value="OGLUM06G22180"/>
</dbReference>
<sequence>MEPLSLDPMAGGVERSATANTSTSFVATSHHLALRASLLHHRCQIRRMGKGGRRGGGGRATTKSLLNLCTGHLSP</sequence>
<reference evidence="2" key="1">
    <citation type="submission" date="2015-04" db="UniProtKB">
        <authorList>
            <consortium name="EnsemblPlants"/>
        </authorList>
    </citation>
    <scope>IDENTIFICATION</scope>
</reference>
<keyword evidence="3" id="KW-1185">Reference proteome</keyword>
<name>A0A0E0ABW4_9ORYZ</name>
<evidence type="ECO:0000313" key="3">
    <source>
        <dbReference type="Proteomes" id="UP000026961"/>
    </source>
</evidence>
<feature type="region of interest" description="Disordered" evidence="1">
    <location>
        <begin position="1"/>
        <end position="20"/>
    </location>
</feature>
<evidence type="ECO:0000313" key="2">
    <source>
        <dbReference type="EnsemblPlants" id="OGLUM06G22180.1"/>
    </source>
</evidence>
<dbReference type="AlphaFoldDB" id="A0A0E0ABW4"/>
<evidence type="ECO:0000256" key="1">
    <source>
        <dbReference type="SAM" id="MobiDB-lite"/>
    </source>
</evidence>
<proteinExistence type="predicted"/>
<dbReference type="HOGENOM" id="CLU_2675117_0_0_1"/>
<reference evidence="2" key="2">
    <citation type="submission" date="2018-05" db="EMBL/GenBank/DDBJ databases">
        <title>OgluRS3 (Oryza glumaepatula Reference Sequence Version 3).</title>
        <authorList>
            <person name="Zhang J."/>
            <person name="Kudrna D."/>
            <person name="Lee S."/>
            <person name="Talag J."/>
            <person name="Welchert J."/>
            <person name="Wing R.A."/>
        </authorList>
    </citation>
    <scope>NUCLEOTIDE SEQUENCE [LARGE SCALE GENOMIC DNA]</scope>
</reference>
<organism evidence="2">
    <name type="scientific">Oryza glumipatula</name>
    <dbReference type="NCBI Taxonomy" id="40148"/>
    <lineage>
        <taxon>Eukaryota</taxon>
        <taxon>Viridiplantae</taxon>
        <taxon>Streptophyta</taxon>
        <taxon>Embryophyta</taxon>
        <taxon>Tracheophyta</taxon>
        <taxon>Spermatophyta</taxon>
        <taxon>Magnoliopsida</taxon>
        <taxon>Liliopsida</taxon>
        <taxon>Poales</taxon>
        <taxon>Poaceae</taxon>
        <taxon>BOP clade</taxon>
        <taxon>Oryzoideae</taxon>
        <taxon>Oryzeae</taxon>
        <taxon>Oryzinae</taxon>
        <taxon>Oryza</taxon>
    </lineage>
</organism>
<dbReference type="Gramene" id="OGLUM06G22180.1">
    <property type="protein sequence ID" value="OGLUM06G22180.1"/>
    <property type="gene ID" value="OGLUM06G22180"/>
</dbReference>